<evidence type="ECO:0000313" key="4">
    <source>
        <dbReference type="Proteomes" id="UP001168613"/>
    </source>
</evidence>
<comment type="caution">
    <text evidence="3">The sequence shown here is derived from an EMBL/GenBank/DDBJ whole genome shotgun (WGS) entry which is preliminary data.</text>
</comment>
<dbReference type="Gene3D" id="3.40.190.10">
    <property type="entry name" value="Periplasmic binding protein-like II"/>
    <property type="match status" value="2"/>
</dbReference>
<keyword evidence="1 2" id="KW-0732">Signal</keyword>
<dbReference type="Proteomes" id="UP001168613">
    <property type="component" value="Unassembled WGS sequence"/>
</dbReference>
<proteinExistence type="predicted"/>
<dbReference type="PANTHER" id="PTHR30006:SF2">
    <property type="entry name" value="ABC TRANSPORTER SUBSTRATE-BINDING PROTEIN"/>
    <property type="match status" value="1"/>
</dbReference>
<accession>A0ABT8EJW4</accession>
<feature type="signal peptide" evidence="2">
    <location>
        <begin position="1"/>
        <end position="21"/>
    </location>
</feature>
<name>A0ABT8EJW4_9BURK</name>
<dbReference type="EMBL" id="JAJHNU010000002">
    <property type="protein sequence ID" value="MDN4121487.1"/>
    <property type="molecule type" value="Genomic_DNA"/>
</dbReference>
<dbReference type="Pfam" id="PF13416">
    <property type="entry name" value="SBP_bac_8"/>
    <property type="match status" value="1"/>
</dbReference>
<protein>
    <submittedName>
        <fullName evidence="3">ABC transporter substrate-binding protein</fullName>
    </submittedName>
</protein>
<dbReference type="SUPFAM" id="SSF53850">
    <property type="entry name" value="Periplasmic binding protein-like II"/>
    <property type="match status" value="1"/>
</dbReference>
<dbReference type="RefSeq" id="WP_266124162.1">
    <property type="nucleotide sequence ID" value="NZ_JAJHNU010000002.1"/>
</dbReference>
<dbReference type="InterPro" id="IPR006059">
    <property type="entry name" value="SBP"/>
</dbReference>
<keyword evidence="4" id="KW-1185">Reference proteome</keyword>
<evidence type="ECO:0000256" key="1">
    <source>
        <dbReference type="ARBA" id="ARBA00022729"/>
    </source>
</evidence>
<evidence type="ECO:0000313" key="3">
    <source>
        <dbReference type="EMBL" id="MDN4121487.1"/>
    </source>
</evidence>
<gene>
    <name evidence="3" type="ORF">LMS43_09315</name>
</gene>
<dbReference type="CDD" id="cd13589">
    <property type="entry name" value="PBP2_polyamine_RpCGA009"/>
    <property type="match status" value="1"/>
</dbReference>
<organism evidence="3 4">
    <name type="scientific">Alcaligenes endophyticus</name>
    <dbReference type="NCBI Taxonomy" id="1929088"/>
    <lineage>
        <taxon>Bacteria</taxon>
        <taxon>Pseudomonadati</taxon>
        <taxon>Pseudomonadota</taxon>
        <taxon>Betaproteobacteria</taxon>
        <taxon>Burkholderiales</taxon>
        <taxon>Alcaligenaceae</taxon>
        <taxon>Alcaligenes</taxon>
    </lineage>
</organism>
<evidence type="ECO:0000256" key="2">
    <source>
        <dbReference type="SAM" id="SignalP"/>
    </source>
</evidence>
<dbReference type="PANTHER" id="PTHR30006">
    <property type="entry name" value="THIAMINE-BINDING PERIPLASMIC PROTEIN-RELATED"/>
    <property type="match status" value="1"/>
</dbReference>
<reference evidence="3" key="1">
    <citation type="submission" date="2021-11" db="EMBL/GenBank/DDBJ databases">
        <title>Draft genome sequence of Alcaligenes endophyticus type strain CCUG 75668T.</title>
        <authorList>
            <person name="Salva-Serra F."/>
            <person name="Duran R.E."/>
            <person name="Seeger M."/>
            <person name="Moore E.R.B."/>
            <person name="Jaen-Luchoro D."/>
        </authorList>
    </citation>
    <scope>NUCLEOTIDE SEQUENCE</scope>
    <source>
        <strain evidence="3">CCUG 75668</strain>
    </source>
</reference>
<feature type="chain" id="PRO_5047059190" evidence="2">
    <location>
        <begin position="22"/>
        <end position="342"/>
    </location>
</feature>
<sequence>MKTKLFGVLAASMLWSSIAQADEVRVAWYGGNWGDAFDVCIAQPFTQASGIKVIPEIGTSTTSLAKLRQQATKPVIDVVFLDGGISELAYAEGLIQPLDLAKLSNSELMLAQGIYRMGDVPFAVSVGYYSLGIAYDTREVKTPPSSWNALWDKAYEGAVVIPAPANSAGIPFLFYLNQVFGGNNENLTPVWDKLKTLDVAAYYDSSGAASNAFQAGEAVIGAHFNVGAWDLADKGLPIAFAVPKEGVWATDARVHQVKNGPNATAAEQFINAAMTKESAACLTEKLYLGPAVKQVELTPEVQKKMPWGVGGSVEQLTLSNWELVNAERASVTDTWNRELGRR</sequence>